<keyword evidence="4" id="KW-0663">Pyridoxal phosphate</keyword>
<organism evidence="5">
    <name type="scientific">Brassica cretica</name>
    <name type="common">Mustard</name>
    <dbReference type="NCBI Taxonomy" id="69181"/>
    <lineage>
        <taxon>Eukaryota</taxon>
        <taxon>Viridiplantae</taxon>
        <taxon>Streptophyta</taxon>
        <taxon>Embryophyta</taxon>
        <taxon>Tracheophyta</taxon>
        <taxon>Spermatophyta</taxon>
        <taxon>Magnoliopsida</taxon>
        <taxon>eudicotyledons</taxon>
        <taxon>Gunneridae</taxon>
        <taxon>Pentapetalae</taxon>
        <taxon>rosids</taxon>
        <taxon>malvids</taxon>
        <taxon>Brassicales</taxon>
        <taxon>Brassicaceae</taxon>
        <taxon>Brassiceae</taxon>
        <taxon>Brassica</taxon>
    </lineage>
</organism>
<dbReference type="InterPro" id="IPR019942">
    <property type="entry name" value="DapL/ALD1"/>
</dbReference>
<evidence type="ECO:0000256" key="4">
    <source>
        <dbReference type="ARBA" id="ARBA00022898"/>
    </source>
</evidence>
<gene>
    <name evidence="5" type="ORF">F2Q70_00010483</name>
</gene>
<keyword evidence="3" id="KW-0808">Transferase</keyword>
<evidence type="ECO:0000256" key="1">
    <source>
        <dbReference type="ARBA" id="ARBA00001933"/>
    </source>
</evidence>
<dbReference type="PANTHER" id="PTHR43144">
    <property type="entry name" value="AMINOTRANSFERASE"/>
    <property type="match status" value="1"/>
</dbReference>
<accession>A0A8S9LZJ4</accession>
<reference evidence="5" key="1">
    <citation type="submission" date="2019-12" db="EMBL/GenBank/DDBJ databases">
        <title>Genome sequencing and annotation of Brassica cretica.</title>
        <authorList>
            <person name="Studholme D.J."/>
            <person name="Sarris P.F."/>
        </authorList>
    </citation>
    <scope>NUCLEOTIDE SEQUENCE</scope>
    <source>
        <strain evidence="5">PFS-102/07</strain>
        <tissue evidence="5">Leaf</tissue>
    </source>
</reference>
<evidence type="ECO:0000256" key="2">
    <source>
        <dbReference type="ARBA" id="ARBA00022576"/>
    </source>
</evidence>
<name>A0A8S9LZJ4_BRACR</name>
<dbReference type="InterPro" id="IPR015421">
    <property type="entry name" value="PyrdxlP-dep_Trfase_major"/>
</dbReference>
<protein>
    <submittedName>
        <fullName evidence="5">Uncharacterized protein</fullName>
    </submittedName>
</protein>
<keyword evidence="2" id="KW-0032">Aminotransferase</keyword>
<dbReference type="GO" id="GO:0008483">
    <property type="term" value="F:transaminase activity"/>
    <property type="evidence" value="ECO:0007669"/>
    <property type="project" value="UniProtKB-KW"/>
</dbReference>
<dbReference type="EMBL" id="QGKY02000089">
    <property type="protein sequence ID" value="KAF2612002.1"/>
    <property type="molecule type" value="Genomic_DNA"/>
</dbReference>
<sequence>MPYQLWKDIEGMAWNKVLRKAIADTFYGHLHVKSNEVFVSDGAQSDISRIQVAAQNWSAM</sequence>
<evidence type="ECO:0000256" key="3">
    <source>
        <dbReference type="ARBA" id="ARBA00022679"/>
    </source>
</evidence>
<comment type="cofactor">
    <cofactor evidence="1">
        <name>pyridoxal 5'-phosphate</name>
        <dbReference type="ChEBI" id="CHEBI:597326"/>
    </cofactor>
</comment>
<proteinExistence type="predicted"/>
<comment type="caution">
    <text evidence="5">The sequence shown here is derived from an EMBL/GenBank/DDBJ whole genome shotgun (WGS) entry which is preliminary data.</text>
</comment>
<evidence type="ECO:0000313" key="5">
    <source>
        <dbReference type="EMBL" id="KAF2612002.1"/>
    </source>
</evidence>
<dbReference type="AlphaFoldDB" id="A0A8S9LZJ4"/>
<dbReference type="Gene3D" id="3.40.640.10">
    <property type="entry name" value="Type I PLP-dependent aspartate aminotransferase-like (Major domain)"/>
    <property type="match status" value="1"/>
</dbReference>